<dbReference type="Proteomes" id="UP001140513">
    <property type="component" value="Unassembled WGS sequence"/>
</dbReference>
<dbReference type="EMBL" id="JAPEUX010000006">
    <property type="protein sequence ID" value="KAJ4349691.1"/>
    <property type="molecule type" value="Genomic_DNA"/>
</dbReference>
<dbReference type="GO" id="GO:0016787">
    <property type="term" value="F:hydrolase activity"/>
    <property type="evidence" value="ECO:0007669"/>
    <property type="project" value="UniProtKB-KW"/>
</dbReference>
<reference evidence="4" key="1">
    <citation type="submission" date="2022-10" db="EMBL/GenBank/DDBJ databases">
        <title>Tapping the CABI collections for fungal endophytes: first genome assemblies for Collariella, Neodidymelliopsis, Ascochyta clinopodiicola, Didymella pomorum, Didymosphaeria variabile, Neocosmospora piperis and Neocucurbitaria cava.</title>
        <authorList>
            <person name="Hill R."/>
        </authorList>
    </citation>
    <scope>NUCLEOTIDE SEQUENCE</scope>
    <source>
        <strain evidence="4">IMI 356815</strain>
    </source>
</reference>
<dbReference type="GeneID" id="80911838"/>
<sequence>MASATPTDPTMPSHYTSSQTAFLLLDFHSMFVEGVANSKGHDALSVAADTKSWAKSKGMQVIHCLIDADKTPFSTCKNKQRLASMIGAFQSGGGDEPASLLEDSDGEVTYLRRGGYVSALKSPGLVEYLRVKGITSLVLTGLSTSGCVLRTAAAACDEEFVVTVLEDGCADGEQDVHDALVKKVLAGRGYVYTAQAFRDGWEKRTLGV</sequence>
<evidence type="ECO:0000313" key="4">
    <source>
        <dbReference type="EMBL" id="KAJ4349691.1"/>
    </source>
</evidence>
<evidence type="ECO:0000256" key="2">
    <source>
        <dbReference type="ARBA" id="ARBA00022801"/>
    </source>
</evidence>
<dbReference type="PANTHER" id="PTHR43540">
    <property type="entry name" value="PEROXYUREIDOACRYLATE/UREIDOACRYLATE AMIDOHYDROLASE-RELATED"/>
    <property type="match status" value="1"/>
</dbReference>
<dbReference type="InterPro" id="IPR036380">
    <property type="entry name" value="Isochorismatase-like_sf"/>
</dbReference>
<feature type="domain" description="Isochorismatase-like" evidence="3">
    <location>
        <begin position="20"/>
        <end position="194"/>
    </location>
</feature>
<protein>
    <recommendedName>
        <fullName evidence="3">Isochorismatase-like domain-containing protein</fullName>
    </recommendedName>
</protein>
<organism evidence="4 5">
    <name type="scientific">Didymosphaeria variabile</name>
    <dbReference type="NCBI Taxonomy" id="1932322"/>
    <lineage>
        <taxon>Eukaryota</taxon>
        <taxon>Fungi</taxon>
        <taxon>Dikarya</taxon>
        <taxon>Ascomycota</taxon>
        <taxon>Pezizomycotina</taxon>
        <taxon>Dothideomycetes</taxon>
        <taxon>Pleosporomycetidae</taxon>
        <taxon>Pleosporales</taxon>
        <taxon>Massarineae</taxon>
        <taxon>Didymosphaeriaceae</taxon>
        <taxon>Didymosphaeria</taxon>
    </lineage>
</organism>
<evidence type="ECO:0000259" key="3">
    <source>
        <dbReference type="Pfam" id="PF00857"/>
    </source>
</evidence>
<dbReference type="Gene3D" id="3.40.50.850">
    <property type="entry name" value="Isochorismatase-like"/>
    <property type="match status" value="1"/>
</dbReference>
<dbReference type="PANTHER" id="PTHR43540:SF1">
    <property type="entry name" value="ISOCHORISMATASE HYDROLASE"/>
    <property type="match status" value="1"/>
</dbReference>
<proteinExistence type="inferred from homology"/>
<keyword evidence="5" id="KW-1185">Reference proteome</keyword>
<evidence type="ECO:0000313" key="5">
    <source>
        <dbReference type="Proteomes" id="UP001140513"/>
    </source>
</evidence>
<dbReference type="OrthoDB" id="1739143at2759"/>
<comment type="similarity">
    <text evidence="1">Belongs to the isochorismatase family.</text>
</comment>
<dbReference type="InterPro" id="IPR000868">
    <property type="entry name" value="Isochorismatase-like_dom"/>
</dbReference>
<dbReference type="RefSeq" id="XP_056068621.1">
    <property type="nucleotide sequence ID" value="XM_056217065.1"/>
</dbReference>
<dbReference type="AlphaFoldDB" id="A0A9W8XFH9"/>
<name>A0A9W8XFH9_9PLEO</name>
<dbReference type="Pfam" id="PF00857">
    <property type="entry name" value="Isochorismatase"/>
    <property type="match status" value="1"/>
</dbReference>
<gene>
    <name evidence="4" type="ORF">N0V89_008308</name>
</gene>
<comment type="caution">
    <text evidence="4">The sequence shown here is derived from an EMBL/GenBank/DDBJ whole genome shotgun (WGS) entry which is preliminary data.</text>
</comment>
<keyword evidence="2" id="KW-0378">Hydrolase</keyword>
<accession>A0A9W8XFH9</accession>
<evidence type="ECO:0000256" key="1">
    <source>
        <dbReference type="ARBA" id="ARBA00006336"/>
    </source>
</evidence>
<dbReference type="InterPro" id="IPR050272">
    <property type="entry name" value="Isochorismatase-like_hydrls"/>
</dbReference>
<dbReference type="SUPFAM" id="SSF52499">
    <property type="entry name" value="Isochorismatase-like hydrolases"/>
    <property type="match status" value="1"/>
</dbReference>